<dbReference type="HOGENOM" id="CLU_3308263_0_0_6"/>
<dbReference type="Proteomes" id="UP000008555">
    <property type="component" value="Chromosome"/>
</dbReference>
<dbReference type="AntiFam" id="ANF00253">
    <property type="entry name" value="DNA repeat (formerly DUF1658)"/>
</dbReference>
<evidence type="ECO:0000313" key="2">
    <source>
        <dbReference type="Proteomes" id="UP000008555"/>
    </source>
</evidence>
<organism evidence="1 2">
    <name type="scientific">Coxiella burnetii (strain Dugway 5J108-111)</name>
    <dbReference type="NCBI Taxonomy" id="434922"/>
    <lineage>
        <taxon>Bacteria</taxon>
        <taxon>Pseudomonadati</taxon>
        <taxon>Pseudomonadota</taxon>
        <taxon>Gammaproteobacteria</taxon>
        <taxon>Legionellales</taxon>
        <taxon>Coxiellaceae</taxon>
        <taxon>Coxiella</taxon>
    </lineage>
</organism>
<evidence type="ECO:0000313" key="1">
    <source>
        <dbReference type="EMBL" id="ACI23193.1"/>
    </source>
</evidence>
<accession>B5XHH3</accession>
<reference evidence="1 2" key="1">
    <citation type="journal article" date="2009" name="Infect. Immun.">
        <title>Comparative genomics reveal extensive transposon-mediated genomic plasticity and diversity among potential effector proteins within the genus Coxiella.</title>
        <authorList>
            <person name="Beare P.A."/>
            <person name="Unsworth N."/>
            <person name="Andoh M."/>
            <person name="Voth D.E."/>
            <person name="Omsland A."/>
            <person name="Gilk S.D."/>
            <person name="Williams K.P."/>
            <person name="Sobral B.W."/>
            <person name="Kupko J.J.III."/>
            <person name="Porcella S.F."/>
            <person name="Samuel J.E."/>
            <person name="Heinzen R.A."/>
        </authorList>
    </citation>
    <scope>NUCLEOTIDE SEQUENCE [LARGE SCALE GENOMIC DNA]</scope>
    <source>
        <strain evidence="1 2">Dugway 5J108-111</strain>
    </source>
</reference>
<dbReference type="KEGG" id="cbd:CBUD_1639a"/>
<dbReference type="EMBL" id="CP000733">
    <property type="protein sequence ID" value="ACI23193.1"/>
    <property type="molecule type" value="Genomic_DNA"/>
</dbReference>
<sequence>MTSAVKALDSLSIGRRPAHGNDGHFFNYLIFPLYLAPLS</sequence>
<protein>
    <submittedName>
        <fullName evidence="1">Hypothetical cytosolic protein</fullName>
    </submittedName>
</protein>
<name>B5XHH3_COXBN</name>
<proteinExistence type="predicted"/>
<dbReference type="AlphaFoldDB" id="B5XHH3"/>
<gene>
    <name evidence="1" type="ORF">CBUD_1639a</name>
</gene>